<evidence type="ECO:0008006" key="8">
    <source>
        <dbReference type="Google" id="ProtNLM"/>
    </source>
</evidence>
<dbReference type="RefSeq" id="WP_069407890.1">
    <property type="nucleotide sequence ID" value="NZ_MIGZ01000237.1"/>
</dbReference>
<feature type="transmembrane region" description="Helical" evidence="5">
    <location>
        <begin position="91"/>
        <end position="114"/>
    </location>
</feature>
<keyword evidence="2 5" id="KW-0812">Transmembrane</keyword>
<keyword evidence="7" id="KW-1185">Reference proteome</keyword>
<comment type="caution">
    <text evidence="6">The sequence shown here is derived from an EMBL/GenBank/DDBJ whole genome shotgun (WGS) entry which is preliminary data.</text>
</comment>
<dbReference type="AlphaFoldDB" id="A0A1E3R4D0"/>
<protein>
    <recommendedName>
        <fullName evidence="8">Transmembrane invasion protein</fullName>
    </recommendedName>
</protein>
<accession>A0A1E3R4D0</accession>
<dbReference type="InterPro" id="IPR032808">
    <property type="entry name" value="DoxX"/>
</dbReference>
<name>A0A1E3R4D0_9MYCO</name>
<comment type="subcellular location">
    <subcellularLocation>
        <location evidence="1">Membrane</location>
        <topology evidence="1">Multi-pass membrane protein</topology>
    </subcellularLocation>
</comment>
<dbReference type="Proteomes" id="UP000094243">
    <property type="component" value="Unassembled WGS sequence"/>
</dbReference>
<evidence type="ECO:0000313" key="6">
    <source>
        <dbReference type="EMBL" id="ODQ84785.1"/>
    </source>
</evidence>
<evidence type="ECO:0000256" key="3">
    <source>
        <dbReference type="ARBA" id="ARBA00022989"/>
    </source>
</evidence>
<dbReference type="OrthoDB" id="4337053at2"/>
<evidence type="ECO:0000256" key="2">
    <source>
        <dbReference type="ARBA" id="ARBA00022692"/>
    </source>
</evidence>
<evidence type="ECO:0000256" key="5">
    <source>
        <dbReference type="SAM" id="Phobius"/>
    </source>
</evidence>
<keyword evidence="3 5" id="KW-1133">Transmembrane helix</keyword>
<proteinExistence type="predicted"/>
<feature type="transmembrane region" description="Helical" evidence="5">
    <location>
        <begin position="67"/>
        <end position="85"/>
    </location>
</feature>
<dbReference type="GO" id="GO:0016020">
    <property type="term" value="C:membrane"/>
    <property type="evidence" value="ECO:0007669"/>
    <property type="project" value="UniProtKB-SubCell"/>
</dbReference>
<sequence length="116" mass="11758">METTFIIVTTVTILMNTGIAIADFARAPFVLANSAEVGVPQSWLPALGAAKGAGALGLAAGFAWPPVGIAAAVGLVLFYCGAIFAHLRAGVFYNLAFPAAFLAFAAGTLTLGCVRL</sequence>
<organism evidence="6 7">
    <name type="scientific">Mycolicibacterium holsaticum</name>
    <dbReference type="NCBI Taxonomy" id="152142"/>
    <lineage>
        <taxon>Bacteria</taxon>
        <taxon>Bacillati</taxon>
        <taxon>Actinomycetota</taxon>
        <taxon>Actinomycetes</taxon>
        <taxon>Mycobacteriales</taxon>
        <taxon>Mycobacteriaceae</taxon>
        <taxon>Mycolicibacterium</taxon>
    </lineage>
</organism>
<evidence type="ECO:0000256" key="4">
    <source>
        <dbReference type="ARBA" id="ARBA00023136"/>
    </source>
</evidence>
<gene>
    <name evidence="6" type="ORF">BHQ17_25880</name>
</gene>
<reference evidence="7" key="1">
    <citation type="submission" date="2016-09" db="EMBL/GenBank/DDBJ databases">
        <authorList>
            <person name="Greninger A.L."/>
            <person name="Jerome K.R."/>
            <person name="Mcnair B."/>
            <person name="Wallis C."/>
            <person name="Fang F."/>
        </authorList>
    </citation>
    <scope>NUCLEOTIDE SEQUENCE [LARGE SCALE GENOMIC DNA]</scope>
    <source>
        <strain evidence="7">M7</strain>
    </source>
</reference>
<keyword evidence="4 5" id="KW-0472">Membrane</keyword>
<evidence type="ECO:0000256" key="1">
    <source>
        <dbReference type="ARBA" id="ARBA00004141"/>
    </source>
</evidence>
<dbReference type="Pfam" id="PF13564">
    <property type="entry name" value="DoxX_2"/>
    <property type="match status" value="1"/>
</dbReference>
<dbReference type="EMBL" id="MIGZ01000237">
    <property type="protein sequence ID" value="ODQ84785.1"/>
    <property type="molecule type" value="Genomic_DNA"/>
</dbReference>
<evidence type="ECO:0000313" key="7">
    <source>
        <dbReference type="Proteomes" id="UP000094243"/>
    </source>
</evidence>